<dbReference type="AlphaFoldDB" id="A0AAC9J6Z4"/>
<dbReference type="SUPFAM" id="SSF52141">
    <property type="entry name" value="Uracil-DNA glycosylase-like"/>
    <property type="match status" value="1"/>
</dbReference>
<dbReference type="GeneID" id="71516354"/>
<dbReference type="Proteomes" id="UP000182945">
    <property type="component" value="Chromosome"/>
</dbReference>
<reference evidence="1 2" key="1">
    <citation type="submission" date="2016-11" db="EMBL/GenBank/DDBJ databases">
        <title>Complete genome sequencing of Virgibacillus halodenitrificans PDB-F2.</title>
        <authorList>
            <person name="Sun Z."/>
            <person name="Zhou Y."/>
            <person name="Li H."/>
        </authorList>
    </citation>
    <scope>NUCLEOTIDE SEQUENCE [LARGE SCALE GENOMIC DNA]</scope>
    <source>
        <strain evidence="1 2">PDB-F2</strain>
    </source>
</reference>
<dbReference type="KEGG" id="vhl:BME96_18245"/>
<sequence>MSELFNQFLPKIKNLPCDRILNKSDILNEAFLLQEEKKLKMYYSPHNEYVNTAAKIVIVGITPGWQQTKTAYESVISNLPYLSKADLLRKAKIAASFSGTMRNNLIQMLYESGVADALNINHASTLFSTNRDIIHTTSIIKYPVFYKDKNYTGHQPRIDQSEVLKHYVYTVFPEELNLIREAALVIPLGKSVENTIHSIIFDSKHTLLSGFPHPSGANGHRKKQFVDQKEQLISTIKNWAG</sequence>
<protein>
    <recommendedName>
        <fullName evidence="3">Uracil-DNA glycosylase-like domain-containing protein</fullName>
    </recommendedName>
</protein>
<dbReference type="InterPro" id="IPR036895">
    <property type="entry name" value="Uracil-DNA_glycosylase-like_sf"/>
</dbReference>
<gene>
    <name evidence="1" type="ORF">BME96_18245</name>
</gene>
<dbReference type="RefSeq" id="WP_071649854.1">
    <property type="nucleotide sequence ID" value="NZ_CP017962.1"/>
</dbReference>
<proteinExistence type="predicted"/>
<evidence type="ECO:0000313" key="2">
    <source>
        <dbReference type="Proteomes" id="UP000182945"/>
    </source>
</evidence>
<evidence type="ECO:0008006" key="3">
    <source>
        <dbReference type="Google" id="ProtNLM"/>
    </source>
</evidence>
<dbReference type="EMBL" id="CP017962">
    <property type="protein sequence ID" value="APC50024.1"/>
    <property type="molecule type" value="Genomic_DNA"/>
</dbReference>
<accession>A0AAC9J6Z4</accession>
<name>A0AAC9J6Z4_VIRHA</name>
<evidence type="ECO:0000313" key="1">
    <source>
        <dbReference type="EMBL" id="APC50024.1"/>
    </source>
</evidence>
<organism evidence="1 2">
    <name type="scientific">Virgibacillus halodenitrificans</name>
    <name type="common">Bacillus halodenitrificans</name>
    <dbReference type="NCBI Taxonomy" id="1482"/>
    <lineage>
        <taxon>Bacteria</taxon>
        <taxon>Bacillati</taxon>
        <taxon>Bacillota</taxon>
        <taxon>Bacilli</taxon>
        <taxon>Bacillales</taxon>
        <taxon>Bacillaceae</taxon>
        <taxon>Virgibacillus</taxon>
    </lineage>
</organism>